<dbReference type="AlphaFoldDB" id="A9HT80"/>
<dbReference type="Proteomes" id="UP000001176">
    <property type="component" value="Plasmid pGDIPal5I"/>
</dbReference>
<keyword evidence="2" id="KW-1185">Reference proteome</keyword>
<name>A9HT80_GLUDA</name>
<organism evidence="1 2">
    <name type="scientific">Gluconacetobacter diazotrophicus (strain ATCC 49037 / DSM 5601 / CCUG 37298 / CIP 103539 / LMG 7603 / PAl5)</name>
    <dbReference type="NCBI Taxonomy" id="272568"/>
    <lineage>
        <taxon>Bacteria</taxon>
        <taxon>Pseudomonadati</taxon>
        <taxon>Pseudomonadota</taxon>
        <taxon>Alphaproteobacteria</taxon>
        <taxon>Acetobacterales</taxon>
        <taxon>Acetobacteraceae</taxon>
        <taxon>Gluconacetobacter</taxon>
    </lineage>
</organism>
<evidence type="ECO:0000313" key="1">
    <source>
        <dbReference type="EMBL" id="CAP57872.1"/>
    </source>
</evidence>
<reference evidence="2" key="1">
    <citation type="journal article" date="2009" name="BMC Genomics">
        <title>Complete genome sequence of the sugarcane nitrogen-fixing endophyte Gluconacetobacter diazotrophicus Pal5.</title>
        <authorList>
            <person name="Bertalan M."/>
            <person name="Albano R."/>
            <person name="Padua V."/>
            <person name="Rouws L."/>
            <person name="Rojas C."/>
            <person name="Hemerly A."/>
            <person name="Teixeira K."/>
            <person name="Schwab S."/>
            <person name="Araujo J."/>
            <person name="Oliveira A."/>
            <person name="Franca L."/>
            <person name="Magalhaes V."/>
            <person name="Alqueres S."/>
            <person name="Cardoso A."/>
            <person name="Almeida W."/>
            <person name="Loureiro M.M."/>
            <person name="Nogueira E."/>
            <person name="Cidade D."/>
            <person name="Oliveira D."/>
            <person name="Simao T."/>
            <person name="Macedo J."/>
            <person name="Valadao A."/>
            <person name="Dreschsel M."/>
            <person name="Freitas F."/>
            <person name="Vidal M."/>
            <person name="Guedes H."/>
            <person name="Rodrigues E."/>
            <person name="Meneses C."/>
            <person name="Brioso P."/>
            <person name="Pozzer L."/>
            <person name="Figueiredo D."/>
            <person name="Montano H."/>
            <person name="Junior J."/>
            <person name="Filho G."/>
            <person name="Flores V."/>
            <person name="Ferreira B."/>
            <person name="Branco A."/>
            <person name="Gonzalez P."/>
            <person name="Guillobel H."/>
            <person name="Lemos M."/>
            <person name="Seibel L."/>
            <person name="Macedo J."/>
            <person name="Alves-Ferreira M."/>
            <person name="Sachetto-Martins G."/>
            <person name="Coelho A."/>
            <person name="Santos E."/>
            <person name="Amaral G."/>
            <person name="Neves A."/>
            <person name="Pacheco A.B."/>
            <person name="Carvalho D."/>
            <person name="Lery L."/>
            <person name="Bisch P."/>
            <person name="Rossle S.C."/>
            <person name="Urmenyi T."/>
            <person name="Kruger W.V."/>
            <person name="Martins O."/>
            <person name="Baldani J.I."/>
            <person name="Ferreira P.C."/>
        </authorList>
    </citation>
    <scope>NUCLEOTIDE SEQUENCE [LARGE SCALE GENOMIC DNA]</scope>
    <source>
        <strain evidence="2">ATCC 49037 / DSM 5601 / CCUG 37298 / CIP 103539 / LMG 7603 / PAl5</strain>
        <plasmid evidence="2">pGDIPal5I</plasmid>
    </source>
</reference>
<dbReference type="EMBL" id="AM889287">
    <property type="protein sequence ID" value="CAP57872.1"/>
    <property type="molecule type" value="Genomic_DNA"/>
</dbReference>
<dbReference type="KEGG" id="gdi:GDI3908"/>
<protein>
    <submittedName>
        <fullName evidence="1">Uncharacterized protein</fullName>
    </submittedName>
</protein>
<gene>
    <name evidence="1" type="ordered locus">GDI3908</name>
</gene>
<proteinExistence type="predicted"/>
<dbReference type="OrthoDB" id="9948582at2"/>
<geneLocation type="plasmid" evidence="1 2">
    <name>pGDIPal5I</name>
</geneLocation>
<evidence type="ECO:0000313" key="2">
    <source>
        <dbReference type="Proteomes" id="UP000001176"/>
    </source>
</evidence>
<accession>A9HT80</accession>
<keyword evidence="1" id="KW-0614">Plasmid</keyword>
<sequence>MLQIGNLILASVPKRSSKARRELLRSYVRLSAYLWNEMHEYSETHPQTSAKTVLVAGLQKLGMQVDDEDLVARRARPIQQYGDDTDPMQQVATTIQLPRYLWKQIEDYAAQARISKRHVFVRGLKELGLHVRDEDESSRSPLI</sequence>